<accession>A0A0A9M9D1</accession>
<dbReference type="AlphaFoldDB" id="A0A0A9M9D1"/>
<name>A0A0A9M9D1_ARUDO</name>
<feature type="compositionally biased region" description="Polar residues" evidence="1">
    <location>
        <begin position="1"/>
        <end position="19"/>
    </location>
</feature>
<feature type="compositionally biased region" description="Polar residues" evidence="1">
    <location>
        <begin position="30"/>
        <end position="40"/>
    </location>
</feature>
<evidence type="ECO:0000313" key="2">
    <source>
        <dbReference type="EMBL" id="JAD66105.1"/>
    </source>
</evidence>
<feature type="region of interest" description="Disordered" evidence="1">
    <location>
        <begin position="1"/>
        <end position="40"/>
    </location>
</feature>
<evidence type="ECO:0000256" key="1">
    <source>
        <dbReference type="SAM" id="MobiDB-lite"/>
    </source>
</evidence>
<reference evidence="2" key="2">
    <citation type="journal article" date="2015" name="Data Brief">
        <title>Shoot transcriptome of the giant reed, Arundo donax.</title>
        <authorList>
            <person name="Barrero R.A."/>
            <person name="Guerrero F.D."/>
            <person name="Moolhuijzen P."/>
            <person name="Goolsby J.A."/>
            <person name="Tidwell J."/>
            <person name="Bellgard S.E."/>
            <person name="Bellgard M.I."/>
        </authorList>
    </citation>
    <scope>NUCLEOTIDE SEQUENCE</scope>
    <source>
        <tissue evidence="2">Shoot tissue taken approximately 20 cm above the soil surface</tissue>
    </source>
</reference>
<proteinExistence type="predicted"/>
<dbReference type="EMBL" id="GBRH01231790">
    <property type="protein sequence ID" value="JAD66105.1"/>
    <property type="molecule type" value="Transcribed_RNA"/>
</dbReference>
<protein>
    <submittedName>
        <fullName evidence="2">Uncharacterized protein</fullName>
    </submittedName>
</protein>
<organism evidence="2">
    <name type="scientific">Arundo donax</name>
    <name type="common">Giant reed</name>
    <name type="synonym">Donax arundinaceus</name>
    <dbReference type="NCBI Taxonomy" id="35708"/>
    <lineage>
        <taxon>Eukaryota</taxon>
        <taxon>Viridiplantae</taxon>
        <taxon>Streptophyta</taxon>
        <taxon>Embryophyta</taxon>
        <taxon>Tracheophyta</taxon>
        <taxon>Spermatophyta</taxon>
        <taxon>Magnoliopsida</taxon>
        <taxon>Liliopsida</taxon>
        <taxon>Poales</taxon>
        <taxon>Poaceae</taxon>
        <taxon>PACMAD clade</taxon>
        <taxon>Arundinoideae</taxon>
        <taxon>Arundineae</taxon>
        <taxon>Arundo</taxon>
    </lineage>
</organism>
<sequence>MCKATSMNYEFMTSMQAKRSQSKRRKVNKEQSISTPETSV</sequence>
<reference evidence="2" key="1">
    <citation type="submission" date="2014-09" db="EMBL/GenBank/DDBJ databases">
        <authorList>
            <person name="Magalhaes I.L.F."/>
            <person name="Oliveira U."/>
            <person name="Santos F.R."/>
            <person name="Vidigal T.H.D.A."/>
            <person name="Brescovit A.D."/>
            <person name="Santos A.J."/>
        </authorList>
    </citation>
    <scope>NUCLEOTIDE SEQUENCE</scope>
    <source>
        <tissue evidence="2">Shoot tissue taken approximately 20 cm above the soil surface</tissue>
    </source>
</reference>